<name>A0A2M7W339_9BACT</name>
<dbReference type="AlphaFoldDB" id="A0A2M7W339"/>
<gene>
    <name evidence="1" type="ORF">COX64_00480</name>
</gene>
<protein>
    <submittedName>
        <fullName evidence="1">Uncharacterized protein</fullName>
    </submittedName>
</protein>
<organism evidence="1 2">
    <name type="scientific">Candidatus Dojkabacteria bacterium CG_4_10_14_0_2_um_filter_Dojkabacteria_WS6_41_15</name>
    <dbReference type="NCBI Taxonomy" id="2014249"/>
    <lineage>
        <taxon>Bacteria</taxon>
        <taxon>Candidatus Dojkabacteria</taxon>
    </lineage>
</organism>
<dbReference type="Proteomes" id="UP000228952">
    <property type="component" value="Unassembled WGS sequence"/>
</dbReference>
<accession>A0A2M7W339</accession>
<reference evidence="2" key="1">
    <citation type="submission" date="2017-09" db="EMBL/GenBank/DDBJ databases">
        <title>Depth-based differentiation of microbial function through sediment-hosted aquifers and enrichment of novel symbionts in the deep terrestrial subsurface.</title>
        <authorList>
            <person name="Probst A.J."/>
            <person name="Ladd B."/>
            <person name="Jarett J.K."/>
            <person name="Geller-Mcgrath D.E."/>
            <person name="Sieber C.M.K."/>
            <person name="Emerson J.B."/>
            <person name="Anantharaman K."/>
            <person name="Thomas B.C."/>
            <person name="Malmstrom R."/>
            <person name="Stieglmeier M."/>
            <person name="Klingl A."/>
            <person name="Woyke T."/>
            <person name="Ryan C.M."/>
            <person name="Banfield J.F."/>
        </authorList>
    </citation>
    <scope>NUCLEOTIDE SEQUENCE [LARGE SCALE GENOMIC DNA]</scope>
</reference>
<comment type="caution">
    <text evidence="1">The sequence shown here is derived from an EMBL/GenBank/DDBJ whole genome shotgun (WGS) entry which is preliminary data.</text>
</comment>
<proteinExistence type="predicted"/>
<evidence type="ECO:0000313" key="1">
    <source>
        <dbReference type="EMBL" id="PJA15713.1"/>
    </source>
</evidence>
<dbReference type="EMBL" id="PFQB01000010">
    <property type="protein sequence ID" value="PJA15713.1"/>
    <property type="molecule type" value="Genomic_DNA"/>
</dbReference>
<evidence type="ECO:0000313" key="2">
    <source>
        <dbReference type="Proteomes" id="UP000228952"/>
    </source>
</evidence>
<sequence length="235" mass="26286">MEFPIIIGDKKLTFDSSLVGVMVSGKEFIATKDSPLIYDQIKDRHETQLRLQMSSNTSTLIPALKVLGVPYPVYFDQEDVVKSQNDITFYWKKSQLAAYYNRYSTDNMLYPERKQVIKEAVAFIVNSGSLDLPEEYLTKLNEPCKLLGFYAGFPIFDSSTGMAKLLSRLGIHVGPESIMISTPLDEHATLVYDTATAIGSALKIQGVYKKNRVTFSDKKLVLDFLMKGALGKSEG</sequence>